<dbReference type="PANTHER" id="PTHR43762">
    <property type="entry name" value="L-GULONOLACTONE OXIDASE"/>
    <property type="match status" value="1"/>
</dbReference>
<accession>A0A9P6M6Z4</accession>
<dbReference type="Proteomes" id="UP000749646">
    <property type="component" value="Unassembled WGS sequence"/>
</dbReference>
<dbReference type="GO" id="GO:0016899">
    <property type="term" value="F:oxidoreductase activity, acting on the CH-OH group of donors, oxygen as acceptor"/>
    <property type="evidence" value="ECO:0007669"/>
    <property type="project" value="InterPro"/>
</dbReference>
<dbReference type="InterPro" id="IPR016166">
    <property type="entry name" value="FAD-bd_PCMH"/>
</dbReference>
<reference evidence="2" key="1">
    <citation type="journal article" date="2020" name="Fungal Divers.">
        <title>Resolving the Mortierellaceae phylogeny through synthesis of multi-gene phylogenetics and phylogenomics.</title>
        <authorList>
            <person name="Vandepol N."/>
            <person name="Liber J."/>
            <person name="Desiro A."/>
            <person name="Na H."/>
            <person name="Kennedy M."/>
            <person name="Barry K."/>
            <person name="Grigoriev I.V."/>
            <person name="Miller A.N."/>
            <person name="O'Donnell K."/>
            <person name="Stajich J.E."/>
            <person name="Bonito G."/>
        </authorList>
    </citation>
    <scope>NUCLEOTIDE SEQUENCE</scope>
    <source>
        <strain evidence="2">MES-2147</strain>
    </source>
</reference>
<gene>
    <name evidence="2" type="ORF">BGZ65_011780</name>
</gene>
<dbReference type="GO" id="GO:0071949">
    <property type="term" value="F:FAD binding"/>
    <property type="evidence" value="ECO:0007669"/>
    <property type="project" value="InterPro"/>
</dbReference>
<evidence type="ECO:0000259" key="1">
    <source>
        <dbReference type="PROSITE" id="PS51387"/>
    </source>
</evidence>
<dbReference type="PANTHER" id="PTHR43762:SF1">
    <property type="entry name" value="D-ARABINONO-1,4-LACTONE OXIDASE"/>
    <property type="match status" value="1"/>
</dbReference>
<keyword evidence="3" id="KW-1185">Reference proteome</keyword>
<dbReference type="AlphaFoldDB" id="A0A9P6M6Z4"/>
<dbReference type="SUPFAM" id="SSF56176">
    <property type="entry name" value="FAD-binding/transporter-associated domain-like"/>
    <property type="match status" value="1"/>
</dbReference>
<dbReference type="OrthoDB" id="610608at2759"/>
<dbReference type="PROSITE" id="PS51387">
    <property type="entry name" value="FAD_PCMH"/>
    <property type="match status" value="1"/>
</dbReference>
<sequence length="344" mass="38903">MNKMNKIYDPLHVGSRDVWTVEIETGVQLKELDNYLKKHDPPLALASNVIVETVRFGGVLSLGCHGAGTQSRTLPDLVETVKIVDASGQLNVFTKEVDPVEFSAATLNLGLLGIIYSYTLRVEPMYKLHMKNTFPLLSEYFSSPEISGPKLKALVESSDQTEIFFLPFNTTGLDASDGRRLWVIQSQRTEELPVTESSKQRSLRKRIQRICRVLGINIFRAMLALPSLTSSLSTLMYSSMLKETDEVLLAPDAIHYLSKIARVKSVDMEFAFKVGENYENVIKAWNFVIEQMYEHAQRGEFPFIMPPEMRFAKASKMIMSNVYDDDPEAIYCMMEVLSPKHTKG</sequence>
<dbReference type="Gene3D" id="3.30.465.10">
    <property type="match status" value="1"/>
</dbReference>
<evidence type="ECO:0000313" key="3">
    <source>
        <dbReference type="Proteomes" id="UP000749646"/>
    </source>
</evidence>
<dbReference type="InterPro" id="IPR016169">
    <property type="entry name" value="FAD-bd_PCMH_sub2"/>
</dbReference>
<dbReference type="InterPro" id="IPR036318">
    <property type="entry name" value="FAD-bd_PCMH-like_sf"/>
</dbReference>
<dbReference type="InterPro" id="IPR010031">
    <property type="entry name" value="FAD_lactone_oxidase-like"/>
</dbReference>
<name>A0A9P6M6Z4_9FUNG</name>
<feature type="non-terminal residue" evidence="2">
    <location>
        <position position="344"/>
    </location>
</feature>
<dbReference type="EMBL" id="JAAAHW010005173">
    <property type="protein sequence ID" value="KAF9969606.1"/>
    <property type="molecule type" value="Genomic_DNA"/>
</dbReference>
<comment type="caution">
    <text evidence="2">The sequence shown here is derived from an EMBL/GenBank/DDBJ whole genome shotgun (WGS) entry which is preliminary data.</text>
</comment>
<proteinExistence type="predicted"/>
<feature type="domain" description="FAD-binding PCMH-type" evidence="1">
    <location>
        <begin position="1"/>
        <end position="125"/>
    </location>
</feature>
<protein>
    <recommendedName>
        <fullName evidence="1">FAD-binding PCMH-type domain-containing protein</fullName>
    </recommendedName>
</protein>
<organism evidence="2 3">
    <name type="scientific">Modicella reniformis</name>
    <dbReference type="NCBI Taxonomy" id="1440133"/>
    <lineage>
        <taxon>Eukaryota</taxon>
        <taxon>Fungi</taxon>
        <taxon>Fungi incertae sedis</taxon>
        <taxon>Mucoromycota</taxon>
        <taxon>Mortierellomycotina</taxon>
        <taxon>Mortierellomycetes</taxon>
        <taxon>Mortierellales</taxon>
        <taxon>Mortierellaceae</taxon>
        <taxon>Modicella</taxon>
    </lineage>
</organism>
<evidence type="ECO:0000313" key="2">
    <source>
        <dbReference type="EMBL" id="KAF9969606.1"/>
    </source>
</evidence>